<feature type="domain" description="Tyrosinase copper-binding" evidence="3">
    <location>
        <begin position="89"/>
        <end position="106"/>
    </location>
</feature>
<keyword evidence="2" id="KW-0186">Copper</keyword>
<dbReference type="InterPro" id="IPR002227">
    <property type="entry name" value="Tyrosinase_Cu-bd"/>
</dbReference>
<dbReference type="GO" id="GO:0046872">
    <property type="term" value="F:metal ion binding"/>
    <property type="evidence" value="ECO:0007669"/>
    <property type="project" value="UniProtKB-KW"/>
</dbReference>
<name>A0A2J6S2Q8_HYAVF</name>
<protein>
    <submittedName>
        <fullName evidence="5">Di-copper centre-containing protein</fullName>
    </submittedName>
</protein>
<keyword evidence="1" id="KW-0479">Metal-binding</keyword>
<evidence type="ECO:0000256" key="1">
    <source>
        <dbReference type="ARBA" id="ARBA00022723"/>
    </source>
</evidence>
<dbReference type="InterPro" id="IPR050316">
    <property type="entry name" value="Tyrosinase/Hemocyanin"/>
</dbReference>
<evidence type="ECO:0000259" key="4">
    <source>
        <dbReference type="PROSITE" id="PS00498"/>
    </source>
</evidence>
<organism evidence="5 6">
    <name type="scientific">Hyaloscypha variabilis (strain UAMH 11265 / GT02V1 / F)</name>
    <name type="common">Meliniomyces variabilis</name>
    <dbReference type="NCBI Taxonomy" id="1149755"/>
    <lineage>
        <taxon>Eukaryota</taxon>
        <taxon>Fungi</taxon>
        <taxon>Dikarya</taxon>
        <taxon>Ascomycota</taxon>
        <taxon>Pezizomycotina</taxon>
        <taxon>Leotiomycetes</taxon>
        <taxon>Helotiales</taxon>
        <taxon>Hyaloscyphaceae</taxon>
        <taxon>Hyaloscypha</taxon>
        <taxon>Hyaloscypha variabilis</taxon>
    </lineage>
</organism>
<dbReference type="OrthoDB" id="6132182at2759"/>
<feature type="domain" description="Tyrosinase copper-binding" evidence="4">
    <location>
        <begin position="253"/>
        <end position="264"/>
    </location>
</feature>
<evidence type="ECO:0000313" key="6">
    <source>
        <dbReference type="Proteomes" id="UP000235786"/>
    </source>
</evidence>
<evidence type="ECO:0000259" key="3">
    <source>
        <dbReference type="PROSITE" id="PS00497"/>
    </source>
</evidence>
<dbReference type="PROSITE" id="PS00497">
    <property type="entry name" value="TYROSINASE_1"/>
    <property type="match status" value="1"/>
</dbReference>
<dbReference type="EMBL" id="KZ613940">
    <property type="protein sequence ID" value="PMD45018.1"/>
    <property type="molecule type" value="Genomic_DNA"/>
</dbReference>
<sequence length="332" mass="38129">MLKALTDRNRHGGYQPLARLSLEESSDPKNILYLTERRRKEWRALEPSEQQQYIDGVLCLMRKPSISTTGSTRYDDFASLHATVGPMTHYAASFLPWHRYFTHTFEKALAEECRFSGTLVYWDWTLDASNFTASPIWNSDTGFGGNGDPNLEPQMPRGNCVVDGPFANTTRTWQSDSNGHGFNLRHSPHCLSRGFLTGEKAEQLQSRVSPAALQRLLGQSSYGKLLDEVEIQTHNVIPQFVRGDFYRMTAPNDPVFYLHHTQVDRLWWLWQQQDLEARINQYEGPKNNMRIFKNMTQVEASLEDIVEMGGFADDILVRDLMSTQSDLLCYSY</sequence>
<dbReference type="PANTHER" id="PTHR11474:SF126">
    <property type="entry name" value="TYROSINASE-LIKE PROTEIN TYR-1-RELATED"/>
    <property type="match status" value="1"/>
</dbReference>
<evidence type="ECO:0000313" key="5">
    <source>
        <dbReference type="EMBL" id="PMD45018.1"/>
    </source>
</evidence>
<reference evidence="5 6" key="1">
    <citation type="submission" date="2016-04" db="EMBL/GenBank/DDBJ databases">
        <title>A degradative enzymes factory behind the ericoid mycorrhizal symbiosis.</title>
        <authorList>
            <consortium name="DOE Joint Genome Institute"/>
            <person name="Martino E."/>
            <person name="Morin E."/>
            <person name="Grelet G."/>
            <person name="Kuo A."/>
            <person name="Kohler A."/>
            <person name="Daghino S."/>
            <person name="Barry K."/>
            <person name="Choi C."/>
            <person name="Cichocki N."/>
            <person name="Clum A."/>
            <person name="Copeland A."/>
            <person name="Hainaut M."/>
            <person name="Haridas S."/>
            <person name="Labutti K."/>
            <person name="Lindquist E."/>
            <person name="Lipzen A."/>
            <person name="Khouja H.-R."/>
            <person name="Murat C."/>
            <person name="Ohm R."/>
            <person name="Olson A."/>
            <person name="Spatafora J."/>
            <person name="Veneault-Fourrey C."/>
            <person name="Henrissat B."/>
            <person name="Grigoriev I."/>
            <person name="Martin F."/>
            <person name="Perotto S."/>
        </authorList>
    </citation>
    <scope>NUCLEOTIDE SEQUENCE [LARGE SCALE GENOMIC DNA]</scope>
    <source>
        <strain evidence="5 6">F</strain>
    </source>
</reference>
<dbReference type="AlphaFoldDB" id="A0A2J6S2Q8"/>
<evidence type="ECO:0000256" key="2">
    <source>
        <dbReference type="ARBA" id="ARBA00023008"/>
    </source>
</evidence>
<dbReference type="Gene3D" id="1.10.1280.10">
    <property type="entry name" value="Di-copper center containing domain from catechol oxidase"/>
    <property type="match status" value="1"/>
</dbReference>
<dbReference type="PROSITE" id="PS00498">
    <property type="entry name" value="TYROSINASE_2"/>
    <property type="match status" value="1"/>
</dbReference>
<dbReference type="PRINTS" id="PR00092">
    <property type="entry name" value="TYROSINASE"/>
</dbReference>
<dbReference type="PANTHER" id="PTHR11474">
    <property type="entry name" value="TYROSINASE FAMILY MEMBER"/>
    <property type="match status" value="1"/>
</dbReference>
<accession>A0A2J6S2Q8</accession>
<gene>
    <name evidence="5" type="ORF">L207DRAFT_616409</name>
</gene>
<proteinExistence type="predicted"/>
<keyword evidence="6" id="KW-1185">Reference proteome</keyword>
<dbReference type="InterPro" id="IPR008922">
    <property type="entry name" value="Di-copper_centre_dom_sf"/>
</dbReference>
<dbReference type="Proteomes" id="UP000235786">
    <property type="component" value="Unassembled WGS sequence"/>
</dbReference>
<dbReference type="Pfam" id="PF00264">
    <property type="entry name" value="Tyrosinase"/>
    <property type="match status" value="1"/>
</dbReference>
<dbReference type="SUPFAM" id="SSF48056">
    <property type="entry name" value="Di-copper centre-containing domain"/>
    <property type="match status" value="1"/>
</dbReference>
<dbReference type="GO" id="GO:0016491">
    <property type="term" value="F:oxidoreductase activity"/>
    <property type="evidence" value="ECO:0007669"/>
    <property type="project" value="InterPro"/>
</dbReference>
<dbReference type="STRING" id="1149755.A0A2J6S2Q8"/>